<evidence type="ECO:0000256" key="2">
    <source>
        <dbReference type="ARBA" id="ARBA00023119"/>
    </source>
</evidence>
<evidence type="ECO:0000259" key="5">
    <source>
        <dbReference type="PROSITE" id="PS50041"/>
    </source>
</evidence>
<dbReference type="Proteomes" id="UP001108240">
    <property type="component" value="Unplaced"/>
</dbReference>
<dbReference type="SUPFAM" id="SSF56436">
    <property type="entry name" value="C-type lectin-like"/>
    <property type="match status" value="1"/>
</dbReference>
<reference evidence="6" key="2">
    <citation type="submission" date="2025-09" db="UniProtKB">
        <authorList>
            <consortium name="Ensembl"/>
        </authorList>
    </citation>
    <scope>IDENTIFICATION</scope>
</reference>
<dbReference type="InterPro" id="IPR001304">
    <property type="entry name" value="C-type_lectin-like"/>
</dbReference>
<evidence type="ECO:0000256" key="4">
    <source>
        <dbReference type="SAM" id="SignalP"/>
    </source>
</evidence>
<accession>A0A9J8AE56</accession>
<dbReference type="Gene3D" id="1.20.5.320">
    <property type="entry name" value="6-Phosphogluconate Dehydrogenase, domain 3"/>
    <property type="match status" value="1"/>
</dbReference>
<name>A0A9J8AE56_CYPCA</name>
<proteinExistence type="predicted"/>
<dbReference type="InterPro" id="IPR016187">
    <property type="entry name" value="CTDL_fold"/>
</dbReference>
<evidence type="ECO:0000313" key="7">
    <source>
        <dbReference type="Proteomes" id="UP001108240"/>
    </source>
</evidence>
<feature type="region of interest" description="Disordered" evidence="3">
    <location>
        <begin position="40"/>
        <end position="86"/>
    </location>
</feature>
<evidence type="ECO:0000256" key="1">
    <source>
        <dbReference type="ARBA" id="ARBA00022837"/>
    </source>
</evidence>
<dbReference type="Gene3D" id="3.10.100.10">
    <property type="entry name" value="Mannose-Binding Protein A, subunit A"/>
    <property type="match status" value="1"/>
</dbReference>
<protein>
    <recommendedName>
        <fullName evidence="5">C-type lectin domain-containing protein</fullName>
    </recommendedName>
</protein>
<keyword evidence="2" id="KW-0176">Collagen</keyword>
<dbReference type="InterPro" id="IPR016186">
    <property type="entry name" value="C-type_lectin-like/link_sf"/>
</dbReference>
<sequence>MALFKLFLWALLLLQFALQLLDGAEPQNLNCPAYGGVPGTPGNNGLPGRDGRDWGSPGKAGPPGPAGAKGEKGLQGLPGFPGHDSISDSLKSEMQDAVLTSSENNALLKLVVSSGLGNKKPYIRVTQLTFTNWGPGQPDDYKGLQDCGVIEDTDLWDDVSCNGLHPM</sequence>
<dbReference type="AlphaFoldDB" id="A0A9J8AE56"/>
<dbReference type="InterPro" id="IPR008160">
    <property type="entry name" value="Collagen"/>
</dbReference>
<feature type="chain" id="PRO_5039955169" description="C-type lectin domain-containing protein" evidence="4">
    <location>
        <begin position="24"/>
        <end position="167"/>
    </location>
</feature>
<evidence type="ECO:0000256" key="3">
    <source>
        <dbReference type="SAM" id="MobiDB-lite"/>
    </source>
</evidence>
<dbReference type="Pfam" id="PF01391">
    <property type="entry name" value="Collagen"/>
    <property type="match status" value="1"/>
</dbReference>
<dbReference type="GO" id="GO:0005581">
    <property type="term" value="C:collagen trimer"/>
    <property type="evidence" value="ECO:0007669"/>
    <property type="project" value="UniProtKB-KW"/>
</dbReference>
<feature type="domain" description="C-type lectin" evidence="5">
    <location>
        <begin position="122"/>
        <end position="167"/>
    </location>
</feature>
<keyword evidence="4" id="KW-0732">Signal</keyword>
<reference evidence="6" key="1">
    <citation type="submission" date="2025-08" db="UniProtKB">
        <authorList>
            <consortium name="Ensembl"/>
        </authorList>
    </citation>
    <scope>IDENTIFICATION</scope>
</reference>
<dbReference type="Ensembl" id="ENSCCRT00000114433.1">
    <property type="protein sequence ID" value="ENSCCRP00000140871.1"/>
    <property type="gene ID" value="ENSCCRG00000058529.1"/>
</dbReference>
<feature type="signal peptide" evidence="4">
    <location>
        <begin position="1"/>
        <end position="23"/>
    </location>
</feature>
<evidence type="ECO:0000313" key="6">
    <source>
        <dbReference type="Ensembl" id="ENSCCRP00000140871.1"/>
    </source>
</evidence>
<dbReference type="PROSITE" id="PS50041">
    <property type="entry name" value="C_TYPE_LECTIN_2"/>
    <property type="match status" value="1"/>
</dbReference>
<keyword evidence="1" id="KW-0106">Calcium</keyword>
<keyword evidence="7" id="KW-1185">Reference proteome</keyword>
<organism evidence="6 7">
    <name type="scientific">Cyprinus carpio carpio</name>
    <dbReference type="NCBI Taxonomy" id="630221"/>
    <lineage>
        <taxon>Eukaryota</taxon>
        <taxon>Metazoa</taxon>
        <taxon>Chordata</taxon>
        <taxon>Craniata</taxon>
        <taxon>Vertebrata</taxon>
        <taxon>Euteleostomi</taxon>
        <taxon>Actinopterygii</taxon>
        <taxon>Neopterygii</taxon>
        <taxon>Teleostei</taxon>
        <taxon>Ostariophysi</taxon>
        <taxon>Cypriniformes</taxon>
        <taxon>Cyprinidae</taxon>
        <taxon>Cyprininae</taxon>
        <taxon>Cyprinus</taxon>
    </lineage>
</organism>